<feature type="transmembrane region" description="Helical" evidence="1">
    <location>
        <begin position="30"/>
        <end position="49"/>
    </location>
</feature>
<reference evidence="2" key="1">
    <citation type="submission" date="2018-10" db="EMBL/GenBank/DDBJ databases">
        <title>Iterative Subtractive Binning of Freshwater Chronoseries Metagenomes Recovers Nearly Complete Genomes from over Four Hundred Novel Species.</title>
        <authorList>
            <person name="Rodriguez-R L.M."/>
            <person name="Tsementzi D."/>
            <person name="Luo C."/>
            <person name="Konstantinidis K.T."/>
        </authorList>
    </citation>
    <scope>NUCLEOTIDE SEQUENCE</scope>
    <source>
        <strain evidence="2">WB5_2A_028</strain>
    </source>
</reference>
<dbReference type="InterPro" id="IPR025327">
    <property type="entry name" value="DUF4233"/>
</dbReference>
<keyword evidence="1" id="KW-1133">Transmembrane helix</keyword>
<sequence>MRMLGSSVLVMEAFTMGFALLIAMNSSDPWELILGGVLAIFLLLTPGLLRGKSGWVIGSLLQIPLVGYGTVVTSMYVLGGIFALLWIAAIIVGRAGEAARARLTRQ</sequence>
<proteinExistence type="predicted"/>
<keyword evidence="1" id="KW-0472">Membrane</keyword>
<organism evidence="2 3">
    <name type="scientific">Candidatus Fonsibacter lacus</name>
    <dbReference type="NCBI Taxonomy" id="2576439"/>
    <lineage>
        <taxon>Bacteria</taxon>
        <taxon>Pseudomonadati</taxon>
        <taxon>Pseudomonadota</taxon>
        <taxon>Alphaproteobacteria</taxon>
        <taxon>Candidatus Pelagibacterales</taxon>
        <taxon>Candidatus Pelagibacterales incertae sedis</taxon>
        <taxon>Candidatus Fonsibacter</taxon>
    </lineage>
</organism>
<evidence type="ECO:0000313" key="3">
    <source>
        <dbReference type="Proteomes" id="UP000740727"/>
    </source>
</evidence>
<comment type="caution">
    <text evidence="2">The sequence shown here is derived from an EMBL/GenBank/DDBJ whole genome shotgun (WGS) entry which is preliminary data.</text>
</comment>
<dbReference type="Pfam" id="PF14017">
    <property type="entry name" value="DUF4233"/>
    <property type="match status" value="1"/>
</dbReference>
<feature type="transmembrane region" description="Helical" evidence="1">
    <location>
        <begin position="77"/>
        <end position="96"/>
    </location>
</feature>
<dbReference type="AlphaFoldDB" id="A0A965GC00"/>
<evidence type="ECO:0000313" key="2">
    <source>
        <dbReference type="EMBL" id="NBR93527.1"/>
    </source>
</evidence>
<gene>
    <name evidence="2" type="ORF">EBT44_01510</name>
</gene>
<evidence type="ECO:0000256" key="1">
    <source>
        <dbReference type="SAM" id="Phobius"/>
    </source>
</evidence>
<feature type="transmembrane region" description="Helical" evidence="1">
    <location>
        <begin position="7"/>
        <end position="24"/>
    </location>
</feature>
<dbReference type="Proteomes" id="UP000740727">
    <property type="component" value="Unassembled WGS sequence"/>
</dbReference>
<accession>A0A965GC00</accession>
<keyword evidence="1" id="KW-0812">Transmembrane</keyword>
<protein>
    <submittedName>
        <fullName evidence="2">DUF4233 domain-containing protein</fullName>
    </submittedName>
</protein>
<name>A0A965GC00_9PROT</name>
<dbReference type="EMBL" id="RFXN01000009">
    <property type="protein sequence ID" value="NBR93527.1"/>
    <property type="molecule type" value="Genomic_DNA"/>
</dbReference>